<feature type="compositionally biased region" description="Basic and acidic residues" evidence="1">
    <location>
        <begin position="33"/>
        <end position="54"/>
    </location>
</feature>
<name>A0A2H1VEK4_SPOFR</name>
<dbReference type="EMBL" id="ODYU01002137">
    <property type="protein sequence ID" value="SOQ39247.1"/>
    <property type="molecule type" value="Genomic_DNA"/>
</dbReference>
<accession>A0A2H1VEK4</accession>
<evidence type="ECO:0000313" key="2">
    <source>
        <dbReference type="EMBL" id="SOQ39247.1"/>
    </source>
</evidence>
<reference evidence="2" key="1">
    <citation type="submission" date="2016-07" db="EMBL/GenBank/DDBJ databases">
        <authorList>
            <person name="Bretaudeau A."/>
        </authorList>
    </citation>
    <scope>NUCLEOTIDE SEQUENCE</scope>
    <source>
        <strain evidence="2">Rice</strain>
        <tissue evidence="2">Whole body</tissue>
    </source>
</reference>
<sequence length="60" mass="6727">MSFRYFGTVAGAINTDELEYIGGCLSSNVCSRPNHERESSPKIKIGENEREVTTEKNTFL</sequence>
<proteinExistence type="predicted"/>
<feature type="region of interest" description="Disordered" evidence="1">
    <location>
        <begin position="33"/>
        <end position="60"/>
    </location>
</feature>
<evidence type="ECO:0000256" key="1">
    <source>
        <dbReference type="SAM" id="MobiDB-lite"/>
    </source>
</evidence>
<organism evidence="2">
    <name type="scientific">Spodoptera frugiperda</name>
    <name type="common">Fall armyworm</name>
    <dbReference type="NCBI Taxonomy" id="7108"/>
    <lineage>
        <taxon>Eukaryota</taxon>
        <taxon>Metazoa</taxon>
        <taxon>Ecdysozoa</taxon>
        <taxon>Arthropoda</taxon>
        <taxon>Hexapoda</taxon>
        <taxon>Insecta</taxon>
        <taxon>Pterygota</taxon>
        <taxon>Neoptera</taxon>
        <taxon>Endopterygota</taxon>
        <taxon>Lepidoptera</taxon>
        <taxon>Glossata</taxon>
        <taxon>Ditrysia</taxon>
        <taxon>Noctuoidea</taxon>
        <taxon>Noctuidae</taxon>
        <taxon>Amphipyrinae</taxon>
        <taxon>Spodoptera</taxon>
    </lineage>
</organism>
<protein>
    <submittedName>
        <fullName evidence="2">SFRICE_032103</fullName>
    </submittedName>
</protein>
<gene>
    <name evidence="2" type="ORF">SFRICE_032103</name>
</gene>
<dbReference type="AlphaFoldDB" id="A0A2H1VEK4"/>